<dbReference type="PANTHER" id="PTHR33219">
    <property type="entry name" value="YLMG HOMOLOG PROTEIN 2, CHLOROPLASTIC"/>
    <property type="match status" value="1"/>
</dbReference>
<dbReference type="KEGG" id="ppud:DW66_5333"/>
<reference evidence="3 7" key="2">
    <citation type="submission" date="2016-12" db="EMBL/GenBank/DDBJ databases">
        <title>Draft Genome Sequence of Mercury Resistant Pseudomonas DRA525.</title>
        <authorList>
            <person name="Drace K.M."/>
        </authorList>
    </citation>
    <scope>NUCLEOTIDE SEQUENCE [LARGE SCALE GENOMIC DNA]</scope>
    <source>
        <strain evidence="3 7">DRA525</strain>
    </source>
</reference>
<dbReference type="Proteomes" id="UP000050437">
    <property type="component" value="Unassembled WGS sequence"/>
</dbReference>
<dbReference type="EMBL" id="CP018743">
    <property type="protein sequence ID" value="APO84844.1"/>
    <property type="molecule type" value="Genomic_DNA"/>
</dbReference>
<keyword evidence="2" id="KW-1133">Transmembrane helix</keyword>
<evidence type="ECO:0000256" key="2">
    <source>
        <dbReference type="SAM" id="Phobius"/>
    </source>
</evidence>
<evidence type="ECO:0000313" key="4">
    <source>
        <dbReference type="EMBL" id="KPM68054.1"/>
    </source>
</evidence>
<feature type="transmembrane region" description="Helical" evidence="2">
    <location>
        <begin position="99"/>
        <end position="128"/>
    </location>
</feature>
<accession>A0A1L5PXD3</accession>
<evidence type="ECO:0000313" key="6">
    <source>
        <dbReference type="Proteomes" id="UP000050437"/>
    </source>
</evidence>
<evidence type="ECO:0000256" key="1">
    <source>
        <dbReference type="ARBA" id="ARBA00010894"/>
    </source>
</evidence>
<feature type="transmembrane region" description="Helical" evidence="2">
    <location>
        <begin position="165"/>
        <end position="186"/>
    </location>
</feature>
<dbReference type="Proteomes" id="UP000639504">
    <property type="component" value="Unassembled WGS sequence"/>
</dbReference>
<proteinExistence type="inferred from homology"/>
<dbReference type="InterPro" id="IPR003425">
    <property type="entry name" value="CCB3/YggT"/>
</dbReference>
<protein>
    <submittedName>
        <fullName evidence="3">YggT family protein</fullName>
    </submittedName>
</protein>
<dbReference type="EMBL" id="JADLKB010000001">
    <property type="protein sequence ID" value="MBF8733888.1"/>
    <property type="molecule type" value="Genomic_DNA"/>
</dbReference>
<dbReference type="Pfam" id="PF02325">
    <property type="entry name" value="CCB3_YggT"/>
    <property type="match status" value="2"/>
</dbReference>
<keyword evidence="2" id="KW-0472">Membrane</keyword>
<dbReference type="GO" id="GO:0016020">
    <property type="term" value="C:membrane"/>
    <property type="evidence" value="ECO:0007669"/>
    <property type="project" value="InterPro"/>
</dbReference>
<gene>
    <name evidence="3" type="ORF">BL240_26715</name>
    <name evidence="4" type="ORF">HB13667_05320</name>
    <name evidence="5" type="ORF">IR015_00545</name>
</gene>
<evidence type="ECO:0000313" key="3">
    <source>
        <dbReference type="EMBL" id="APO84844.1"/>
    </source>
</evidence>
<dbReference type="PATRIC" id="fig|303.167.peg.5621"/>
<evidence type="ECO:0000313" key="7">
    <source>
        <dbReference type="Proteomes" id="UP000185146"/>
    </source>
</evidence>
<reference evidence="5" key="3">
    <citation type="submission" date="2020-10" db="EMBL/GenBank/DDBJ databases">
        <title>Genome sequences of Pseudomonas isolates.</title>
        <authorList>
            <person name="Wessels L."/>
            <person name="Reich F."/>
            <person name="Hammerl J."/>
        </authorList>
    </citation>
    <scope>NUCLEOTIDE SEQUENCE</scope>
    <source>
        <strain evidence="5">20-MO00640-0</strain>
    </source>
</reference>
<dbReference type="PANTHER" id="PTHR33219:SF14">
    <property type="entry name" value="PROTEIN COFACTOR ASSEMBLY OF COMPLEX C SUBUNIT B CCB3, CHLOROPLASTIC-RELATED"/>
    <property type="match status" value="1"/>
</dbReference>
<feature type="transmembrane region" description="Helical" evidence="2">
    <location>
        <begin position="70"/>
        <end position="92"/>
    </location>
</feature>
<dbReference type="AlphaFoldDB" id="A0A059V3U5"/>
<dbReference type="EMBL" id="LKKS01000026">
    <property type="protein sequence ID" value="KPM68054.1"/>
    <property type="molecule type" value="Genomic_DNA"/>
</dbReference>
<dbReference type="RefSeq" id="WP_013974619.1">
    <property type="nucleotide sequence ID" value="NZ_BSKK01000007.1"/>
</dbReference>
<dbReference type="Proteomes" id="UP000185146">
    <property type="component" value="Chromosome"/>
</dbReference>
<comment type="similarity">
    <text evidence="1">Belongs to the YggT family.</text>
</comment>
<organism evidence="3 7">
    <name type="scientific">Pseudomonas putida</name>
    <name type="common">Arthrobacter siderocapsulatus</name>
    <dbReference type="NCBI Taxonomy" id="303"/>
    <lineage>
        <taxon>Bacteria</taxon>
        <taxon>Pseudomonadati</taxon>
        <taxon>Pseudomonadota</taxon>
        <taxon>Gammaproteobacteria</taxon>
        <taxon>Pseudomonadales</taxon>
        <taxon>Pseudomonadaceae</taxon>
        <taxon>Pseudomonas</taxon>
    </lineage>
</organism>
<dbReference type="OrthoDB" id="9806665at2"/>
<accession>A0A059V3U5</accession>
<name>A0A059V3U5_PSEPU</name>
<evidence type="ECO:0000313" key="5">
    <source>
        <dbReference type="EMBL" id="MBF8733888.1"/>
    </source>
</evidence>
<keyword evidence="2" id="KW-0812">Transmembrane</keyword>
<sequence>MNALSGAAIFVVQTLVSLYLVIVLLRFVLQLVKANFYNPLCQFAVRATQPLLKPIRRVIPSVGGLDTSSLLLSVVIQALLMAFVLMVTYGTFGDILHLLMWAIIGITSLFLKIFWVAMIVMVIVSWVAPNSHNPAAELAYQISEPVLAPFRRIVPNLGGMDISPIFAFLAIQVIQSFVMPPLAAYAGMPQELWRMI</sequence>
<reference evidence="4 6" key="1">
    <citation type="submission" date="2015-10" db="EMBL/GenBank/DDBJ databases">
        <title>Pseudomonas putida clinical strains.</title>
        <authorList>
            <person name="Molina L."/>
            <person name="Udaondo Z."/>
        </authorList>
    </citation>
    <scope>NUCLEOTIDE SEQUENCE [LARGE SCALE GENOMIC DNA]</scope>
    <source>
        <strain evidence="4 6">HB13667</strain>
    </source>
</reference>
<dbReference type="GeneID" id="97170456"/>
<feature type="transmembrane region" description="Helical" evidence="2">
    <location>
        <begin position="7"/>
        <end position="29"/>
    </location>
</feature>